<gene>
    <name evidence="3" type="ORF">B0A48_14861</name>
</gene>
<keyword evidence="4" id="KW-1185">Reference proteome</keyword>
<sequence>MIITTTPLPPRPKITILTSAELEAKRIALFTHHKATLAEHEALNNDIQAAEATHSTSSFQIDDMTARMERLMADLQRLTAKQQRDLRKAKELMMEVDARRTEAGRQAGEGPRRSQGMGEGITQVKVFGVRKG</sequence>
<comment type="caution">
    <text evidence="3">The sequence shown here is derived from an EMBL/GenBank/DDBJ whole genome shotgun (WGS) entry which is preliminary data.</text>
</comment>
<evidence type="ECO:0000256" key="2">
    <source>
        <dbReference type="SAM" id="MobiDB-lite"/>
    </source>
</evidence>
<evidence type="ECO:0000313" key="3">
    <source>
        <dbReference type="EMBL" id="OQN99000.1"/>
    </source>
</evidence>
<reference evidence="4" key="1">
    <citation type="submission" date="2017-03" db="EMBL/GenBank/DDBJ databases">
        <title>Genomes of endolithic fungi from Antarctica.</title>
        <authorList>
            <person name="Coleine C."/>
            <person name="Masonjones S."/>
            <person name="Stajich J.E."/>
        </authorList>
    </citation>
    <scope>NUCLEOTIDE SEQUENCE [LARGE SCALE GENOMIC DNA]</scope>
    <source>
        <strain evidence="4">CCFEE 5527</strain>
    </source>
</reference>
<feature type="region of interest" description="Disordered" evidence="2">
    <location>
        <begin position="98"/>
        <end position="132"/>
    </location>
</feature>
<dbReference type="EMBL" id="NAJO01000042">
    <property type="protein sequence ID" value="OQN99000.1"/>
    <property type="molecule type" value="Genomic_DNA"/>
</dbReference>
<organism evidence="3 4">
    <name type="scientific">Cryoendolithus antarcticus</name>
    <dbReference type="NCBI Taxonomy" id="1507870"/>
    <lineage>
        <taxon>Eukaryota</taxon>
        <taxon>Fungi</taxon>
        <taxon>Dikarya</taxon>
        <taxon>Ascomycota</taxon>
        <taxon>Pezizomycotina</taxon>
        <taxon>Dothideomycetes</taxon>
        <taxon>Dothideomycetidae</taxon>
        <taxon>Cladosporiales</taxon>
        <taxon>Cladosporiaceae</taxon>
        <taxon>Cryoendolithus</taxon>
    </lineage>
</organism>
<proteinExistence type="predicted"/>
<keyword evidence="1" id="KW-0175">Coiled coil</keyword>
<evidence type="ECO:0000256" key="1">
    <source>
        <dbReference type="SAM" id="Coils"/>
    </source>
</evidence>
<feature type="coiled-coil region" evidence="1">
    <location>
        <begin position="33"/>
        <end position="92"/>
    </location>
</feature>
<evidence type="ECO:0000313" key="4">
    <source>
        <dbReference type="Proteomes" id="UP000192596"/>
    </source>
</evidence>
<dbReference type="InParanoid" id="A0A1V8SJ60"/>
<dbReference type="Proteomes" id="UP000192596">
    <property type="component" value="Unassembled WGS sequence"/>
</dbReference>
<dbReference type="AlphaFoldDB" id="A0A1V8SJ60"/>
<accession>A0A1V8SJ60</accession>
<name>A0A1V8SJ60_9PEZI</name>
<protein>
    <submittedName>
        <fullName evidence="3">Uncharacterized protein</fullName>
    </submittedName>
</protein>